<dbReference type="EMBL" id="BFAD01000001">
    <property type="protein sequence ID" value="GBE77464.1"/>
    <property type="molecule type" value="Genomic_DNA"/>
</dbReference>
<dbReference type="InParanoid" id="A0A401G5N2"/>
<dbReference type="OrthoDB" id="2422840at2759"/>
<dbReference type="GeneID" id="38774381"/>
<dbReference type="STRING" id="139825.A0A401G5N2"/>
<evidence type="ECO:0000313" key="2">
    <source>
        <dbReference type="EMBL" id="GBE77464.1"/>
    </source>
</evidence>
<protein>
    <submittedName>
        <fullName evidence="2">Uncharacterized protein</fullName>
    </submittedName>
</protein>
<organism evidence="2 3">
    <name type="scientific">Sparassis crispa</name>
    <dbReference type="NCBI Taxonomy" id="139825"/>
    <lineage>
        <taxon>Eukaryota</taxon>
        <taxon>Fungi</taxon>
        <taxon>Dikarya</taxon>
        <taxon>Basidiomycota</taxon>
        <taxon>Agaricomycotina</taxon>
        <taxon>Agaricomycetes</taxon>
        <taxon>Polyporales</taxon>
        <taxon>Sparassidaceae</taxon>
        <taxon>Sparassis</taxon>
    </lineage>
</organism>
<comment type="caution">
    <text evidence="2">The sequence shown here is derived from an EMBL/GenBank/DDBJ whole genome shotgun (WGS) entry which is preliminary data.</text>
</comment>
<dbReference type="Proteomes" id="UP000287166">
    <property type="component" value="Unassembled WGS sequence"/>
</dbReference>
<feature type="compositionally biased region" description="Basic and acidic residues" evidence="1">
    <location>
        <begin position="1185"/>
        <end position="1196"/>
    </location>
</feature>
<evidence type="ECO:0000256" key="1">
    <source>
        <dbReference type="SAM" id="MobiDB-lite"/>
    </source>
</evidence>
<reference evidence="2 3" key="1">
    <citation type="journal article" date="2018" name="Sci. Rep.">
        <title>Genome sequence of the cauliflower mushroom Sparassis crispa (Hanabiratake) and its association with beneficial usage.</title>
        <authorList>
            <person name="Kiyama R."/>
            <person name="Furutani Y."/>
            <person name="Kawaguchi K."/>
            <person name="Nakanishi T."/>
        </authorList>
    </citation>
    <scope>NUCLEOTIDE SEQUENCE [LARGE SCALE GENOMIC DNA]</scope>
</reference>
<accession>A0A401G5N2</accession>
<proteinExistence type="predicted"/>
<keyword evidence="3" id="KW-1185">Reference proteome</keyword>
<dbReference type="RefSeq" id="XP_027608377.1">
    <property type="nucleotide sequence ID" value="XM_027752576.1"/>
</dbReference>
<sequence>MGDNEHALRAHIRNLLLDYCRTHLTIDHVKFTRQAASELLAESLNYIPTHDPASLLLPTDPFDFLAKKWRLDSIEEYEEHPVVSAEALQYVKQKLPRPGKPKSSTIWDEAQDVDYERWLSRRPMSPVLTAYALRETPKLGSRSAADMGPKSHTGFLDSYGIHPVKVEDDEEQPRLDLDDALDNKPSMNAETYAAVTESIRFAARQLNSRDSAPGDNAYARDFLRADSPIPMPAQLDSPPLFARDRLPGHRPNALVSYPHPAGLKSMSDLPALVPKVEIKKEDEEEDLYKEHLIVVNGWQAYNVPSSPSRTPSLGGSSSEIDELFPPSPENTQLFIESLASAQMDEYELPRSEKVGRARVRPKVIGEGESLGSFLGSLLQPHQVRKERAQIVTTPKSYPSSPHTTITMSMLGQPPSVLEDEFNIGDAAPDNFRGYMSDPDLEDIVGRLCGGVPDEDLTDVIIREKIDEKYCLLMDVPELPPPNVHPPSIFLPKKLSDLVAVPEPLIPSTSHDKQPFEGLRKAKGLRSLTMELTWMPFKYGRTIPTDEDCAGVTDANSIRDAILKWIGDDETRAVTELQRLLEEALSLDTDLDAETSCPPSMHGWWDGGSAADDLRSGDYITNNIILTRMDRRKANGLSGDAFGNLSQDEDASVDEVDQRKKRVKFDDHHRTADGPAHYGDDLHQVDDSGILMVEPDCVNGSDNVFSQLALGAEGFEGALADGDLFRDIDPIHHIDHASASPRALRYSPMVSARYNAHSTYEVTTAAVGLPEQHYHHEGELWPVNDAENSAAFMPLSFDSAHVPIAPHTPEPDAPSPRRYGFAPDVDPSQRNVLISADGRESPNVSSTTLIQAPARGISGFSPMTSARQSLADFLKFRGKSFATTTNADPHSALNAQLSVPAVHDSATSRDIPEELLDSRTLRLHDHRTLPTTVHRYMASMDFIQKRALVVALSSSECLVDLTERERLGDVELIVDPDTAILFSTLAALPSELDSLMMRLTQLSWRYMHLLVILEAYPPSSSYRHDHDSSTAAPYAFSPPVVKAVKKLRRDLSIADACRSKCSMSTVHFAFANTVEEAAMFTRVYGDIAQDRDATGGAIWGAREWLDLDEQDGELDLAGVDGMNMFAASIVLCQISLEDFLDQTPEERLDYYAALVGTERITRFNEEFTRRSAAMELHSSPLSSVHDQSDRLPLAEDS</sequence>
<dbReference type="AlphaFoldDB" id="A0A401G5N2"/>
<feature type="region of interest" description="Disordered" evidence="1">
    <location>
        <begin position="1177"/>
        <end position="1196"/>
    </location>
</feature>
<evidence type="ECO:0000313" key="3">
    <source>
        <dbReference type="Proteomes" id="UP000287166"/>
    </source>
</evidence>
<name>A0A401G5N2_9APHY</name>
<gene>
    <name evidence="2" type="ORF">SCP_0103390</name>
</gene>